<feature type="transmembrane region" description="Helical" evidence="1">
    <location>
        <begin position="51"/>
        <end position="68"/>
    </location>
</feature>
<feature type="transmembrane region" description="Helical" evidence="1">
    <location>
        <begin position="20"/>
        <end position="39"/>
    </location>
</feature>
<organism evidence="2 3">
    <name type="scientific">candidate division WWE3 bacterium GW2011_GWF1_42_14</name>
    <dbReference type="NCBI Taxonomy" id="1619138"/>
    <lineage>
        <taxon>Bacteria</taxon>
        <taxon>Katanobacteria</taxon>
    </lineage>
</organism>
<accession>A0A0G0YQ88</accession>
<name>A0A0G0YQ88_UNCKA</name>
<keyword evidence="1" id="KW-0472">Membrane</keyword>
<dbReference type="EMBL" id="LCCU01000005">
    <property type="protein sequence ID" value="KKS38832.1"/>
    <property type="molecule type" value="Genomic_DNA"/>
</dbReference>
<evidence type="ECO:0000256" key="1">
    <source>
        <dbReference type="SAM" id="Phobius"/>
    </source>
</evidence>
<keyword evidence="1" id="KW-1133">Transmembrane helix</keyword>
<feature type="transmembrane region" description="Helical" evidence="1">
    <location>
        <begin position="88"/>
        <end position="105"/>
    </location>
</feature>
<keyword evidence="1" id="KW-0812">Transmembrane</keyword>
<reference evidence="2 3" key="1">
    <citation type="journal article" date="2015" name="Nature">
        <title>rRNA introns, odd ribosomes, and small enigmatic genomes across a large radiation of phyla.</title>
        <authorList>
            <person name="Brown C.T."/>
            <person name="Hug L.A."/>
            <person name="Thomas B.C."/>
            <person name="Sharon I."/>
            <person name="Castelle C.J."/>
            <person name="Singh A."/>
            <person name="Wilkins M.J."/>
            <person name="Williams K.H."/>
            <person name="Banfield J.F."/>
        </authorList>
    </citation>
    <scope>NUCLEOTIDE SEQUENCE [LARGE SCALE GENOMIC DNA]</scope>
</reference>
<dbReference type="Proteomes" id="UP000033847">
    <property type="component" value="Unassembled WGS sequence"/>
</dbReference>
<dbReference type="AlphaFoldDB" id="A0A0G0YQ88"/>
<comment type="caution">
    <text evidence="2">The sequence shown here is derived from an EMBL/GenBank/DDBJ whole genome shotgun (WGS) entry which is preliminary data.</text>
</comment>
<sequence length="112" mass="13422">MEIHRKTKERYGSFFEDRIWLAWAEGWFKILEWLTLIALFEYVSVTTGSKILSFIVTISYTLLFYYLYNKLFNTCWFRYRLSKLWSTISSLIITVSAFALVTKIVEQITGKY</sequence>
<evidence type="ECO:0000313" key="3">
    <source>
        <dbReference type="Proteomes" id="UP000033847"/>
    </source>
</evidence>
<evidence type="ECO:0000313" key="2">
    <source>
        <dbReference type="EMBL" id="KKS38832.1"/>
    </source>
</evidence>
<proteinExistence type="predicted"/>
<protein>
    <submittedName>
        <fullName evidence="2">Uncharacterized protein</fullName>
    </submittedName>
</protein>
<gene>
    <name evidence="2" type="ORF">UV00_C0005G0015</name>
</gene>